<proteinExistence type="inferred from homology"/>
<dbReference type="CDD" id="cd14752">
    <property type="entry name" value="GH31_N"/>
    <property type="match status" value="1"/>
</dbReference>
<evidence type="ECO:0000256" key="8">
    <source>
        <dbReference type="ARBA" id="ARBA00023295"/>
    </source>
</evidence>
<evidence type="ECO:0000256" key="7">
    <source>
        <dbReference type="ARBA" id="ARBA00023180"/>
    </source>
</evidence>
<dbReference type="Gene3D" id="2.60.40.1180">
    <property type="entry name" value="Golgi alpha-mannosidase II"/>
    <property type="match status" value="2"/>
</dbReference>
<keyword evidence="16" id="KW-1185">Reference proteome</keyword>
<dbReference type="GO" id="GO:0005975">
    <property type="term" value="P:carbohydrate metabolic process"/>
    <property type="evidence" value="ECO:0007669"/>
    <property type="project" value="InterPro"/>
</dbReference>
<comment type="caution">
    <text evidence="15">The sequence shown here is derived from an EMBL/GenBank/DDBJ whole genome shotgun (WGS) entry which is preliminary data.</text>
</comment>
<evidence type="ECO:0000256" key="3">
    <source>
        <dbReference type="ARBA" id="ARBA00007806"/>
    </source>
</evidence>
<feature type="signal peptide" evidence="11">
    <location>
        <begin position="1"/>
        <end position="25"/>
    </location>
</feature>
<accession>A0A8K0GCF4</accession>
<dbReference type="Gene3D" id="2.60.40.1760">
    <property type="entry name" value="glycosyl hydrolase (family 31)"/>
    <property type="match status" value="1"/>
</dbReference>
<evidence type="ECO:0000313" key="16">
    <source>
        <dbReference type="Proteomes" id="UP000801492"/>
    </source>
</evidence>
<name>A0A8K0GCF4_IGNLU</name>
<feature type="domain" description="Glycosyl hydrolase family 31 C-terminal" evidence="14">
    <location>
        <begin position="644"/>
        <end position="732"/>
    </location>
</feature>
<evidence type="ECO:0000256" key="2">
    <source>
        <dbReference type="ARBA" id="ARBA00004833"/>
    </source>
</evidence>
<dbReference type="GO" id="GO:0090599">
    <property type="term" value="F:alpha-glucosidase activity"/>
    <property type="evidence" value="ECO:0007669"/>
    <property type="project" value="TreeGrafter"/>
</dbReference>
<dbReference type="InterPro" id="IPR000322">
    <property type="entry name" value="Glyco_hydro_31_TIM"/>
</dbReference>
<keyword evidence="8 10" id="KW-0326">Glycosidase</keyword>
<evidence type="ECO:0000256" key="1">
    <source>
        <dbReference type="ARBA" id="ARBA00004240"/>
    </source>
</evidence>
<evidence type="ECO:0000259" key="12">
    <source>
        <dbReference type="Pfam" id="PF01055"/>
    </source>
</evidence>
<evidence type="ECO:0000256" key="10">
    <source>
        <dbReference type="RuleBase" id="RU361185"/>
    </source>
</evidence>
<dbReference type="InterPro" id="IPR011013">
    <property type="entry name" value="Gal_mutarotase_sf_dom"/>
</dbReference>
<keyword evidence="6" id="KW-0256">Endoplasmic reticulum</keyword>
<dbReference type="GO" id="GO:0030246">
    <property type="term" value="F:carbohydrate binding"/>
    <property type="evidence" value="ECO:0007669"/>
    <property type="project" value="InterPro"/>
</dbReference>
<feature type="domain" description="Glycoside hydrolase family 31 N-terminal" evidence="13">
    <location>
        <begin position="114"/>
        <end position="250"/>
    </location>
</feature>
<keyword evidence="7" id="KW-0325">Glycoprotein</keyword>
<organism evidence="15 16">
    <name type="scientific">Ignelater luminosus</name>
    <name type="common">Cucubano</name>
    <name type="synonym">Pyrophorus luminosus</name>
    <dbReference type="NCBI Taxonomy" id="2038154"/>
    <lineage>
        <taxon>Eukaryota</taxon>
        <taxon>Metazoa</taxon>
        <taxon>Ecdysozoa</taxon>
        <taxon>Arthropoda</taxon>
        <taxon>Hexapoda</taxon>
        <taxon>Insecta</taxon>
        <taxon>Pterygota</taxon>
        <taxon>Neoptera</taxon>
        <taxon>Endopterygota</taxon>
        <taxon>Coleoptera</taxon>
        <taxon>Polyphaga</taxon>
        <taxon>Elateriformia</taxon>
        <taxon>Elateroidea</taxon>
        <taxon>Elateridae</taxon>
        <taxon>Agrypninae</taxon>
        <taxon>Pyrophorini</taxon>
        <taxon>Ignelater</taxon>
    </lineage>
</organism>
<sequence>MFEFTIRKVTFTFCFLSLLLCNVRSWKTCNDTFCGTLRKSPEGYPRYTLNISTVQIVKDSLTGKLTNHDGSHTLQLSYSYIGLPNITRLEISDESKKPQGVSFLPGTTGKNQLRFLRQTASSVTIENGNARSIIYSDPFKIENYFNNKLVSVINKNDRMVVQVNSSGDVVALDVSFPGAVQVYGLPLRADNLPLRTTSNSDPYRLFNVNRGQYKVKSIDSLHSSVASLFAHSQNQTSGLFWNSPAQIWVDIAHGTNGIDTFFMAETYSLQVTFFHGPTMEEAVKQNSFIKGNFNGPPVYFSLGYHQSRNSYASENEVLDVVNQFDANNLPLESVWLDTNYMDQGKCFTWNSINFPNPTALQDQLAKKNRTLIITIGPDIKTENGYFVHDQASAKRFYVQNPNGSDYVGGCSAGNCSYLNHFDYNTSEYYVSLFSLATFKAKNLHVLLESTEPTVLGNEQQENTFPPELIHNIEGLPHAHRELHNVYSDYDVLVTHNGLFARNLNGIPPSEVFKAERPFVTTRSHSAYAMNYASTFTGNNNASWDHLQISFPMCLSESLVGIRSCGANVGGFSGIPSDELYQRWYQAGAWLPFYRAHFAADVPRREPYMYVESIKTRVRKALQQRYAHLPVWYTLYWESVYTFSAIIRPLFYNYPNDAATFTIDQQILVGANILVAPVMKPGVIMTSVYLPGGESEIWYNINDNYKAFRGTGLKVLNINMDSVPVFYRGGSIIARKDTPRLTTQAAVNDPYTLYICLDINNKAEGTLYVDDYKTHSYLNLEYLYIGFVFEDNSLTSFKLIESADYDGAAPITDIVVVNPPANILKVYLNEERLDSQSGISVSYSENGNFMKVRNLSLNLRESFKLTLL</sequence>
<dbReference type="Pfam" id="PF01055">
    <property type="entry name" value="Glyco_hydro_31_2nd"/>
    <property type="match status" value="1"/>
</dbReference>
<reference evidence="15" key="1">
    <citation type="submission" date="2019-08" db="EMBL/GenBank/DDBJ databases">
        <title>The genome of the North American firefly Photinus pyralis.</title>
        <authorList>
            <consortium name="Photinus pyralis genome working group"/>
            <person name="Fallon T.R."/>
            <person name="Sander Lower S.E."/>
            <person name="Weng J.-K."/>
        </authorList>
    </citation>
    <scope>NUCLEOTIDE SEQUENCE</scope>
    <source>
        <strain evidence="15">TRF0915ILg1</strain>
        <tissue evidence="15">Whole body</tissue>
    </source>
</reference>
<evidence type="ECO:0000256" key="9">
    <source>
        <dbReference type="ARBA" id="ARBA00042895"/>
    </source>
</evidence>
<keyword evidence="5 10" id="KW-0378">Hydrolase</keyword>
<protein>
    <recommendedName>
        <fullName evidence="9">Glucosidase II subunit alpha</fullName>
    </recommendedName>
</protein>
<dbReference type="InterPro" id="IPR013780">
    <property type="entry name" value="Glyco_hydro_b"/>
</dbReference>
<comment type="subcellular location">
    <subcellularLocation>
        <location evidence="1">Endoplasmic reticulum</location>
    </subcellularLocation>
</comment>
<comment type="pathway">
    <text evidence="2">Glycan metabolism; N-glycan metabolism.</text>
</comment>
<evidence type="ECO:0000256" key="6">
    <source>
        <dbReference type="ARBA" id="ARBA00022824"/>
    </source>
</evidence>
<evidence type="ECO:0000259" key="13">
    <source>
        <dbReference type="Pfam" id="PF13802"/>
    </source>
</evidence>
<dbReference type="GO" id="GO:0006491">
    <property type="term" value="P:N-glycan processing"/>
    <property type="evidence" value="ECO:0007669"/>
    <property type="project" value="TreeGrafter"/>
</dbReference>
<dbReference type="PANTHER" id="PTHR22762">
    <property type="entry name" value="ALPHA-GLUCOSIDASE"/>
    <property type="match status" value="1"/>
</dbReference>
<dbReference type="Pfam" id="PF21365">
    <property type="entry name" value="Glyco_hydro_31_3rd"/>
    <property type="match status" value="1"/>
</dbReference>
<dbReference type="InterPro" id="IPR017853">
    <property type="entry name" value="GH"/>
</dbReference>
<dbReference type="EMBL" id="VTPC01006999">
    <property type="protein sequence ID" value="KAF2894419.1"/>
    <property type="molecule type" value="Genomic_DNA"/>
</dbReference>
<dbReference type="GO" id="GO:0005783">
    <property type="term" value="C:endoplasmic reticulum"/>
    <property type="evidence" value="ECO:0007669"/>
    <property type="project" value="UniProtKB-SubCell"/>
</dbReference>
<dbReference type="AlphaFoldDB" id="A0A8K0GCF4"/>
<dbReference type="OrthoDB" id="3237269at2759"/>
<comment type="similarity">
    <text evidence="3 10">Belongs to the glycosyl hydrolase 31 family.</text>
</comment>
<dbReference type="SUPFAM" id="SSF51011">
    <property type="entry name" value="Glycosyl hydrolase domain"/>
    <property type="match status" value="1"/>
</dbReference>
<dbReference type="Gene3D" id="3.20.20.80">
    <property type="entry name" value="Glycosidases"/>
    <property type="match status" value="2"/>
</dbReference>
<evidence type="ECO:0000256" key="11">
    <source>
        <dbReference type="SAM" id="SignalP"/>
    </source>
</evidence>
<evidence type="ECO:0000259" key="14">
    <source>
        <dbReference type="Pfam" id="PF21365"/>
    </source>
</evidence>
<dbReference type="PANTHER" id="PTHR22762:SF54">
    <property type="entry name" value="BCDNA.GH04962"/>
    <property type="match status" value="1"/>
</dbReference>
<keyword evidence="4 11" id="KW-0732">Signal</keyword>
<gene>
    <name evidence="15" type="ORF">ILUMI_11754</name>
</gene>
<evidence type="ECO:0000256" key="4">
    <source>
        <dbReference type="ARBA" id="ARBA00022729"/>
    </source>
</evidence>
<evidence type="ECO:0000256" key="5">
    <source>
        <dbReference type="ARBA" id="ARBA00022801"/>
    </source>
</evidence>
<evidence type="ECO:0000313" key="15">
    <source>
        <dbReference type="EMBL" id="KAF2894419.1"/>
    </source>
</evidence>
<dbReference type="Proteomes" id="UP000801492">
    <property type="component" value="Unassembled WGS sequence"/>
</dbReference>
<dbReference type="InterPro" id="IPR025887">
    <property type="entry name" value="Glyco_hydro_31_N_dom"/>
</dbReference>
<dbReference type="InterPro" id="IPR048395">
    <property type="entry name" value="Glyco_hydro_31_C"/>
</dbReference>
<dbReference type="SUPFAM" id="SSF74650">
    <property type="entry name" value="Galactose mutarotase-like"/>
    <property type="match status" value="1"/>
</dbReference>
<feature type="chain" id="PRO_5035425906" description="Glucosidase II subunit alpha" evidence="11">
    <location>
        <begin position="26"/>
        <end position="867"/>
    </location>
</feature>
<dbReference type="SUPFAM" id="SSF51445">
    <property type="entry name" value="(Trans)glycosidases"/>
    <property type="match status" value="1"/>
</dbReference>
<feature type="domain" description="Glycoside hydrolase family 31 TIM barrel" evidence="12">
    <location>
        <begin position="297"/>
        <end position="634"/>
    </location>
</feature>
<dbReference type="Pfam" id="PF13802">
    <property type="entry name" value="Gal_mutarotas_2"/>
    <property type="match status" value="1"/>
</dbReference>